<dbReference type="GO" id="GO:0004222">
    <property type="term" value="F:metalloendopeptidase activity"/>
    <property type="evidence" value="ECO:0007669"/>
    <property type="project" value="InterPro"/>
</dbReference>
<comment type="caution">
    <text evidence="11">The sequence shown here is derived from an EMBL/GenBank/DDBJ whole genome shotgun (WGS) entry which is preliminary data.</text>
</comment>
<keyword evidence="9" id="KW-0472">Membrane</keyword>
<feature type="non-terminal residue" evidence="11">
    <location>
        <position position="1"/>
    </location>
</feature>
<evidence type="ECO:0000256" key="9">
    <source>
        <dbReference type="ARBA" id="ARBA00023136"/>
    </source>
</evidence>
<keyword evidence="8 11" id="KW-0482">Metalloprotease</keyword>
<evidence type="ECO:0000256" key="7">
    <source>
        <dbReference type="ARBA" id="ARBA00022989"/>
    </source>
</evidence>
<dbReference type="Gene3D" id="2.30.42.10">
    <property type="match status" value="1"/>
</dbReference>
<evidence type="ECO:0000256" key="8">
    <source>
        <dbReference type="ARBA" id="ARBA00023049"/>
    </source>
</evidence>
<dbReference type="InterPro" id="IPR001478">
    <property type="entry name" value="PDZ"/>
</dbReference>
<dbReference type="PANTHER" id="PTHR42837">
    <property type="entry name" value="REGULATOR OF SIGMA-E PROTEASE RSEP"/>
    <property type="match status" value="1"/>
</dbReference>
<dbReference type="AlphaFoldDB" id="T1B8W9"/>
<dbReference type="GO" id="GO:0006508">
    <property type="term" value="P:proteolysis"/>
    <property type="evidence" value="ECO:0007669"/>
    <property type="project" value="UniProtKB-KW"/>
</dbReference>
<reference evidence="11" key="2">
    <citation type="journal article" date="2014" name="ISME J.">
        <title>Microbial stratification in low pH oxic and suboxic macroscopic growths along an acid mine drainage.</title>
        <authorList>
            <person name="Mendez-Garcia C."/>
            <person name="Mesa V."/>
            <person name="Sprenger R.R."/>
            <person name="Richter M."/>
            <person name="Diez M.S."/>
            <person name="Solano J."/>
            <person name="Bargiela R."/>
            <person name="Golyshina O.V."/>
            <person name="Manteca A."/>
            <person name="Ramos J.L."/>
            <person name="Gallego J.R."/>
            <person name="Llorente I."/>
            <person name="Martins Dos Santos V.A."/>
            <person name="Jensen O.N."/>
            <person name="Pelaez A.I."/>
            <person name="Sanchez J."/>
            <person name="Ferrer M."/>
        </authorList>
    </citation>
    <scope>NUCLEOTIDE SEQUENCE</scope>
</reference>
<evidence type="ECO:0000256" key="4">
    <source>
        <dbReference type="ARBA" id="ARBA00022692"/>
    </source>
</evidence>
<feature type="non-terminal residue" evidence="11">
    <location>
        <position position="180"/>
    </location>
</feature>
<keyword evidence="6" id="KW-0862">Zinc</keyword>
<dbReference type="SMART" id="SM00228">
    <property type="entry name" value="PDZ"/>
    <property type="match status" value="1"/>
</dbReference>
<dbReference type="Pfam" id="PF17820">
    <property type="entry name" value="PDZ_6"/>
    <property type="match status" value="1"/>
</dbReference>
<keyword evidence="4" id="KW-0812">Transmembrane</keyword>
<dbReference type="EMBL" id="AUZX01009790">
    <property type="protein sequence ID" value="EQD50635.1"/>
    <property type="molecule type" value="Genomic_DNA"/>
</dbReference>
<accession>T1B8W9</accession>
<dbReference type="GO" id="GO:0016020">
    <property type="term" value="C:membrane"/>
    <property type="evidence" value="ECO:0007669"/>
    <property type="project" value="UniProtKB-SubCell"/>
</dbReference>
<dbReference type="PANTHER" id="PTHR42837:SF2">
    <property type="entry name" value="MEMBRANE METALLOPROTEASE ARASP2, CHLOROPLASTIC-RELATED"/>
    <property type="match status" value="1"/>
</dbReference>
<proteinExistence type="predicted"/>
<comment type="cofactor">
    <cofactor evidence="1">
        <name>Zn(2+)</name>
        <dbReference type="ChEBI" id="CHEBI:29105"/>
    </cofactor>
</comment>
<dbReference type="InterPro" id="IPR008915">
    <property type="entry name" value="Peptidase_M50"/>
</dbReference>
<keyword evidence="5" id="KW-0378">Hydrolase</keyword>
<evidence type="ECO:0000256" key="1">
    <source>
        <dbReference type="ARBA" id="ARBA00001947"/>
    </source>
</evidence>
<protein>
    <submittedName>
        <fullName evidence="11">Membrane-associated zinc metalloprotease</fullName>
    </submittedName>
</protein>
<evidence type="ECO:0000256" key="3">
    <source>
        <dbReference type="ARBA" id="ARBA00022670"/>
    </source>
</evidence>
<keyword evidence="7" id="KW-1133">Transmembrane helix</keyword>
<name>T1B8W9_9ZZZZ</name>
<dbReference type="SUPFAM" id="SSF50156">
    <property type="entry name" value="PDZ domain-like"/>
    <property type="match status" value="1"/>
</dbReference>
<dbReference type="InterPro" id="IPR036034">
    <property type="entry name" value="PDZ_sf"/>
</dbReference>
<evidence type="ECO:0000259" key="10">
    <source>
        <dbReference type="SMART" id="SM00228"/>
    </source>
</evidence>
<sequence length="180" mass="18337">RVLTIAAGPVMNILLGIVLFWALNSIVGLPQVASGPPRIAALERGMPAFQAGLRPGDELLAANGHRIGNWNTLLHVVSGADGRPIDFTVLRNGHEFRVAVAPKPDPNAGGVMHIGVIPTQVNVPQPLFAGFGHGIAQTFSVIGLLFSAVGGAIARGQAPPVSGIVGIYGAVQQAAAAGIA</sequence>
<organism evidence="11">
    <name type="scientific">mine drainage metagenome</name>
    <dbReference type="NCBI Taxonomy" id="410659"/>
    <lineage>
        <taxon>unclassified sequences</taxon>
        <taxon>metagenomes</taxon>
        <taxon>ecological metagenomes</taxon>
    </lineage>
</organism>
<evidence type="ECO:0000313" key="11">
    <source>
        <dbReference type="EMBL" id="EQD50635.1"/>
    </source>
</evidence>
<evidence type="ECO:0000256" key="2">
    <source>
        <dbReference type="ARBA" id="ARBA00004141"/>
    </source>
</evidence>
<dbReference type="InterPro" id="IPR004387">
    <property type="entry name" value="Pept_M50_Zn"/>
</dbReference>
<feature type="domain" description="PDZ" evidence="10">
    <location>
        <begin position="25"/>
        <end position="93"/>
    </location>
</feature>
<comment type="subcellular location">
    <subcellularLocation>
        <location evidence="2">Membrane</location>
        <topology evidence="2">Multi-pass membrane protein</topology>
    </subcellularLocation>
</comment>
<dbReference type="Pfam" id="PF02163">
    <property type="entry name" value="Peptidase_M50"/>
    <property type="match status" value="1"/>
</dbReference>
<evidence type="ECO:0000256" key="6">
    <source>
        <dbReference type="ARBA" id="ARBA00022833"/>
    </source>
</evidence>
<evidence type="ECO:0000256" key="5">
    <source>
        <dbReference type="ARBA" id="ARBA00022801"/>
    </source>
</evidence>
<keyword evidence="3 11" id="KW-0645">Protease</keyword>
<reference evidence="11" key="1">
    <citation type="submission" date="2013-08" db="EMBL/GenBank/DDBJ databases">
        <authorList>
            <person name="Mendez C."/>
            <person name="Richter M."/>
            <person name="Ferrer M."/>
            <person name="Sanchez J."/>
        </authorList>
    </citation>
    <scope>NUCLEOTIDE SEQUENCE</scope>
</reference>
<gene>
    <name evidence="11" type="ORF">B1A_13385</name>
</gene>
<dbReference type="InterPro" id="IPR041489">
    <property type="entry name" value="PDZ_6"/>
</dbReference>